<dbReference type="InterPro" id="IPR040442">
    <property type="entry name" value="Pyrv_kinase-like_dom_sf"/>
</dbReference>
<reference evidence="5" key="1">
    <citation type="submission" date="2022-05" db="EMBL/GenBank/DDBJ databases">
        <title>Comparative genomics of Staphylococcus equorum isolates.</title>
        <authorList>
            <person name="Luelf R.H."/>
        </authorList>
    </citation>
    <scope>NUCLEOTIDE SEQUENCE</scope>
    <source>
        <strain evidence="5">TMW 2.2343</strain>
    </source>
</reference>
<organism evidence="5 6">
    <name type="scientific">Staphylococcus equorum</name>
    <dbReference type="NCBI Taxonomy" id="246432"/>
    <lineage>
        <taxon>Bacteria</taxon>
        <taxon>Bacillati</taxon>
        <taxon>Bacillota</taxon>
        <taxon>Bacilli</taxon>
        <taxon>Bacillales</taxon>
        <taxon>Staphylococcaceae</taxon>
        <taxon>Staphylococcus</taxon>
    </lineage>
</organism>
<dbReference type="GO" id="GO:0046872">
    <property type="term" value="F:metal ion binding"/>
    <property type="evidence" value="ECO:0007669"/>
    <property type="project" value="UniProtKB-KW"/>
</dbReference>
<feature type="domain" description="HpcH/HpaI aldolase/citrate lyase" evidence="4">
    <location>
        <begin position="20"/>
        <end position="227"/>
    </location>
</feature>
<dbReference type="SUPFAM" id="SSF51621">
    <property type="entry name" value="Phosphoenolpyruvate/pyruvate domain"/>
    <property type="match status" value="1"/>
</dbReference>
<dbReference type="Gene3D" id="3.20.20.60">
    <property type="entry name" value="Phosphoenolpyruvate-binding domains"/>
    <property type="match status" value="1"/>
</dbReference>
<evidence type="ECO:0000313" key="5">
    <source>
        <dbReference type="EMBL" id="MDG0860769.1"/>
    </source>
</evidence>
<dbReference type="RefSeq" id="WP_277595947.1">
    <property type="nucleotide sequence ID" value="NZ_JAMBPX010000019.1"/>
</dbReference>
<sequence>MEIYHTKNKLLSDKKVLGGFLSLNCPSLVEMVGYSGFDFIIIDNEHGAFSNSDILELIRACKVSNLTPIVRTVNNGEFIQKLLDSGAQGIQVPMVNNKEQAEEVVKNCLFNPDGNRGVSYSIPAAKYGLYKGRDYLDYTNDNLLINIQIETLESINNIQEILKVERIDVVFLGLTDLSNNLQLSSDDTKFKRKIANLIKEIKENGKKVGIVANNANLAKEYLAQGIDYVVVIINALINDSLKNVIEQKNEEKC</sequence>
<evidence type="ECO:0000259" key="4">
    <source>
        <dbReference type="Pfam" id="PF03328"/>
    </source>
</evidence>
<dbReference type="GO" id="GO:0016832">
    <property type="term" value="F:aldehyde-lyase activity"/>
    <property type="evidence" value="ECO:0007669"/>
    <property type="project" value="TreeGrafter"/>
</dbReference>
<proteinExistence type="inferred from homology"/>
<evidence type="ECO:0000256" key="1">
    <source>
        <dbReference type="ARBA" id="ARBA00005568"/>
    </source>
</evidence>
<comment type="caution">
    <text evidence="5">The sequence shown here is derived from an EMBL/GenBank/DDBJ whole genome shotgun (WGS) entry which is preliminary data.</text>
</comment>
<dbReference type="GO" id="GO:0005737">
    <property type="term" value="C:cytoplasm"/>
    <property type="evidence" value="ECO:0007669"/>
    <property type="project" value="TreeGrafter"/>
</dbReference>
<dbReference type="EMBL" id="JAMBPX010000019">
    <property type="protein sequence ID" value="MDG0860769.1"/>
    <property type="molecule type" value="Genomic_DNA"/>
</dbReference>
<name>A0A9X4LDJ3_9STAP</name>
<dbReference type="Pfam" id="PF03328">
    <property type="entry name" value="HpcH_HpaI"/>
    <property type="match status" value="1"/>
</dbReference>
<dbReference type="Proteomes" id="UP001152302">
    <property type="component" value="Unassembled WGS sequence"/>
</dbReference>
<dbReference type="PANTHER" id="PTHR30502">
    <property type="entry name" value="2-KETO-3-DEOXY-L-RHAMNONATE ALDOLASE"/>
    <property type="match status" value="1"/>
</dbReference>
<gene>
    <name evidence="5" type="ORF">M4L21_15880</name>
</gene>
<dbReference type="InterPro" id="IPR015813">
    <property type="entry name" value="Pyrv/PenolPyrv_kinase-like_dom"/>
</dbReference>
<evidence type="ECO:0000256" key="2">
    <source>
        <dbReference type="ARBA" id="ARBA00022723"/>
    </source>
</evidence>
<keyword evidence="3 5" id="KW-0456">Lyase</keyword>
<dbReference type="InterPro" id="IPR050251">
    <property type="entry name" value="HpcH-HpaI_aldolase"/>
</dbReference>
<dbReference type="AlphaFoldDB" id="A0A9X4LDJ3"/>
<dbReference type="PANTHER" id="PTHR30502:SF0">
    <property type="entry name" value="PHOSPHOENOLPYRUVATE CARBOXYLASE FAMILY PROTEIN"/>
    <property type="match status" value="1"/>
</dbReference>
<evidence type="ECO:0000313" key="6">
    <source>
        <dbReference type="Proteomes" id="UP001152302"/>
    </source>
</evidence>
<keyword evidence="2" id="KW-0479">Metal-binding</keyword>
<dbReference type="InterPro" id="IPR005000">
    <property type="entry name" value="Aldolase/citrate-lyase_domain"/>
</dbReference>
<accession>A0A9X4LDJ3</accession>
<protein>
    <submittedName>
        <fullName evidence="5">Aldolase/citrate lyase family protein</fullName>
    </submittedName>
</protein>
<comment type="similarity">
    <text evidence="1">Belongs to the HpcH/HpaI aldolase family.</text>
</comment>
<evidence type="ECO:0000256" key="3">
    <source>
        <dbReference type="ARBA" id="ARBA00023239"/>
    </source>
</evidence>